<evidence type="ECO:0000313" key="3">
    <source>
        <dbReference type="Proteomes" id="UP001243846"/>
    </source>
</evidence>
<feature type="compositionally biased region" description="Polar residues" evidence="1">
    <location>
        <begin position="1"/>
        <end position="17"/>
    </location>
</feature>
<dbReference type="EMBL" id="JAUFRC010000003">
    <property type="protein sequence ID" value="MDN3714135.1"/>
    <property type="molecule type" value="Genomic_DNA"/>
</dbReference>
<protein>
    <submittedName>
        <fullName evidence="2">Uncharacterized protein</fullName>
    </submittedName>
</protein>
<gene>
    <name evidence="2" type="ORF">QWZ10_24355</name>
</gene>
<organism evidence="2 3">
    <name type="scientific">Paracoccus cavernae</name>
    <dbReference type="NCBI Taxonomy" id="1571207"/>
    <lineage>
        <taxon>Bacteria</taxon>
        <taxon>Pseudomonadati</taxon>
        <taxon>Pseudomonadota</taxon>
        <taxon>Alphaproteobacteria</taxon>
        <taxon>Rhodobacterales</taxon>
        <taxon>Paracoccaceae</taxon>
        <taxon>Paracoccus</taxon>
    </lineage>
</organism>
<evidence type="ECO:0000313" key="2">
    <source>
        <dbReference type="EMBL" id="MDN3714135.1"/>
    </source>
</evidence>
<proteinExistence type="predicted"/>
<reference evidence="3" key="1">
    <citation type="journal article" date="2019" name="Int. J. Syst. Evol. Microbiol.">
        <title>The Global Catalogue of Microorganisms (GCM) 10K type strain sequencing project: providing services to taxonomists for standard genome sequencing and annotation.</title>
        <authorList>
            <consortium name="The Broad Institute Genomics Platform"/>
            <consortium name="The Broad Institute Genome Sequencing Center for Infectious Disease"/>
            <person name="Wu L."/>
            <person name="Ma J."/>
        </authorList>
    </citation>
    <scope>NUCLEOTIDE SEQUENCE [LARGE SCALE GENOMIC DNA]</scope>
    <source>
        <strain evidence="3">CECT 8482</strain>
    </source>
</reference>
<sequence>MSTSNPAQFSITGSQTGHNEDIRQRLGLRPIINVSGTMTALGASIMQKDAIAAMAEIAPEWIEMDALQARSAETIARLTGSDPASSRHAARRASA</sequence>
<accession>A0ABT8DCE5</accession>
<dbReference type="Proteomes" id="UP001243846">
    <property type="component" value="Unassembled WGS sequence"/>
</dbReference>
<evidence type="ECO:0000256" key="1">
    <source>
        <dbReference type="SAM" id="MobiDB-lite"/>
    </source>
</evidence>
<name>A0ABT8DCE5_9RHOB</name>
<feature type="region of interest" description="Disordered" evidence="1">
    <location>
        <begin position="1"/>
        <end position="22"/>
    </location>
</feature>
<keyword evidence="3" id="KW-1185">Reference proteome</keyword>
<comment type="caution">
    <text evidence="2">The sequence shown here is derived from an EMBL/GenBank/DDBJ whole genome shotgun (WGS) entry which is preliminary data.</text>
</comment>